<dbReference type="EMBL" id="CABVLU010000004">
    <property type="protein sequence ID" value="VVT56730.1"/>
    <property type="molecule type" value="Genomic_DNA"/>
</dbReference>
<dbReference type="Gene3D" id="3.30.710.10">
    <property type="entry name" value="Potassium Channel Kv1.1, Chain A"/>
    <property type="match status" value="1"/>
</dbReference>
<feature type="region of interest" description="Disordered" evidence="10">
    <location>
        <begin position="882"/>
        <end position="1096"/>
    </location>
</feature>
<feature type="compositionally biased region" description="Low complexity" evidence="10">
    <location>
        <begin position="940"/>
        <end position="954"/>
    </location>
</feature>
<organism evidence="12 13">
    <name type="scientific">Magnusiomyces paraingens</name>
    <dbReference type="NCBI Taxonomy" id="2606893"/>
    <lineage>
        <taxon>Eukaryota</taxon>
        <taxon>Fungi</taxon>
        <taxon>Dikarya</taxon>
        <taxon>Ascomycota</taxon>
        <taxon>Saccharomycotina</taxon>
        <taxon>Dipodascomycetes</taxon>
        <taxon>Dipodascales</taxon>
        <taxon>Dipodascaceae</taxon>
        <taxon>Magnusiomyces</taxon>
    </lineage>
</organism>
<evidence type="ECO:0000313" key="13">
    <source>
        <dbReference type="Proteomes" id="UP000398389"/>
    </source>
</evidence>
<dbReference type="SUPFAM" id="SSF54695">
    <property type="entry name" value="POZ domain"/>
    <property type="match status" value="1"/>
</dbReference>
<sequence length="1096" mass="123328">MSKSKYVTLESADGFVFVVEREAAYVSGTLRGILESNSGFIEAESNHVKLPKITGLLLETVIDYFYFNLKYRDRTNVPSFDIRPDIALELLMIADYLDDQGLQMKITPKISVPLKGMADSDWVAPLKIYFSTTYGSADAYVDDINTLNQLRQNSRGAACDASGRAALFRYYKQLELLELRVPVNETSCRINFTWQDACSKSPTTQHSLAYEKASLLFNIAAVNSHIATESEDLKASYKAFQQSSGLYQFIFDKFLHAPSTDLTQETVKALSKLMLAQGQEAFVETLILNEASKPSLVSKLAKGTSKMYETAAELLQAIFTEKAWGQKAWHQYATIKSKYYQAVSHHLQSKACENSSKYGEAIAHLRVALAELQELATCVVPTAYAKFSDDIANLTKTVEEEVATLEKDNDYIYHNDIPNTSSIGEVSSMEAAKPIPYSEQIKEEESLFSEKELFKTAIPMAIHRQTSLYSEEKAKLLRAEDEKIEIADEEMASALEFLKLPGELRSIKEDLSGSSADILSLGHAQNIDPQVNDWASKVSASLPVETAISDLETQKRSVYKNVKEVEAILHTEEREYAENERQYKHKWTQAPSSVMNSGLYDDVTRIKGDLANSSKADELVFQSIQAQKKYLDILRAGPTNPKLLESFQATESPDSSSSGPSLLDLDTSPDSNLLGLIDDCESLIQMLNTLKKERQASFADFKQVVHEDDISTILVLNQRRPDAEENVFKEELSKFQPYITRFEQMKERQKDLLKQITLLWKQILESPAVQTKKKSRDNTSGKREALVEKYRAAYAAWKDFETGVQNGRQYYHRLSDFASSTLANAKDLVSNRREEAAKIGNSLEGSVAQNSQDLLREQLAKLSVASDQSSYGKQSYAPSYMQSYTPSTQAPPVQAPSAARSVVAPVQSSASQPSTPQATSGGSQWDLSLFDKPPVPPKPQQQQQQSSVPQYAQPYIPPQQQPQQQQQQQQNYASQQPQYTPPVHQYTPQQQPLQQQYTPQQQPLQQQYTPQYAPQQQPPQQQQYTPQYTPQQYGNPQQPQYQQQQYQQQQSYAPPVQGYAPQQQPQYGQQYPASGQKDYSSLPPPPPPPSNNYRRF</sequence>
<dbReference type="AlphaFoldDB" id="A0A5E8C1B6"/>
<dbReference type="InterPro" id="IPR004328">
    <property type="entry name" value="BRO1_dom"/>
</dbReference>
<dbReference type="RefSeq" id="XP_031855842.1">
    <property type="nucleotide sequence ID" value="XM_031999951.1"/>
</dbReference>
<proteinExistence type="inferred from homology"/>
<dbReference type="GO" id="GO:0043328">
    <property type="term" value="P:protein transport to vacuole involved in ubiquitin-dependent protein catabolic process via the multivesicular body sorting pathway"/>
    <property type="evidence" value="ECO:0007669"/>
    <property type="project" value="TreeGrafter"/>
</dbReference>
<evidence type="ECO:0000256" key="2">
    <source>
        <dbReference type="ARBA" id="ARBA00004177"/>
    </source>
</evidence>
<dbReference type="Gene3D" id="1.25.40.280">
    <property type="entry name" value="alix/aip1 like domains"/>
    <property type="match status" value="1"/>
</dbReference>
<dbReference type="SMART" id="SM00512">
    <property type="entry name" value="Skp1"/>
    <property type="match status" value="1"/>
</dbReference>
<feature type="domain" description="BRO1" evidence="11">
    <location>
        <begin position="108"/>
        <end position="491"/>
    </location>
</feature>
<evidence type="ECO:0000256" key="5">
    <source>
        <dbReference type="ARBA" id="ARBA00021347"/>
    </source>
</evidence>
<dbReference type="Pfam" id="PF03931">
    <property type="entry name" value="Skp1_POZ"/>
    <property type="match status" value="1"/>
</dbReference>
<gene>
    <name evidence="12" type="ORF">SAPINGB_P005237</name>
</gene>
<comment type="similarity">
    <text evidence="4">Belongs to the SKP1 family.</text>
</comment>
<evidence type="ECO:0000259" key="11">
    <source>
        <dbReference type="PROSITE" id="PS51180"/>
    </source>
</evidence>
<dbReference type="InterPro" id="IPR038499">
    <property type="entry name" value="BRO1_sf"/>
</dbReference>
<evidence type="ECO:0000313" key="12">
    <source>
        <dbReference type="EMBL" id="VVT56730.1"/>
    </source>
</evidence>
<keyword evidence="13" id="KW-1185">Reference proteome</keyword>
<dbReference type="Gene3D" id="1.20.140.50">
    <property type="entry name" value="alix/aip1 like domains"/>
    <property type="match status" value="1"/>
</dbReference>
<dbReference type="InterPro" id="IPR011333">
    <property type="entry name" value="SKP1/BTB/POZ_sf"/>
</dbReference>
<feature type="compositionally biased region" description="Low complexity" evidence="10">
    <location>
        <begin position="961"/>
        <end position="978"/>
    </location>
</feature>
<protein>
    <recommendedName>
        <fullName evidence="5">Elongin-C</fullName>
    </recommendedName>
    <alternativeName>
        <fullName evidence="9">BRO domain-containing protein 1</fullName>
    </alternativeName>
</protein>
<dbReference type="PANTHER" id="PTHR23030">
    <property type="entry name" value="PCD6 INTERACTING PROTEIN-RELATED"/>
    <property type="match status" value="1"/>
</dbReference>
<dbReference type="InterPro" id="IPR016073">
    <property type="entry name" value="Skp1_comp_POZ"/>
</dbReference>
<evidence type="ECO:0000256" key="10">
    <source>
        <dbReference type="SAM" id="MobiDB-lite"/>
    </source>
</evidence>
<evidence type="ECO:0000256" key="4">
    <source>
        <dbReference type="ARBA" id="ARBA00009993"/>
    </source>
</evidence>
<keyword evidence="7" id="KW-0967">Endosome</keyword>
<evidence type="ECO:0000256" key="9">
    <source>
        <dbReference type="ARBA" id="ARBA00041284"/>
    </source>
</evidence>
<reference evidence="12 13" key="1">
    <citation type="submission" date="2019-09" db="EMBL/GenBank/DDBJ databases">
        <authorList>
            <person name="Brejova B."/>
        </authorList>
    </citation>
    <scope>NUCLEOTIDE SEQUENCE [LARGE SCALE GENOMIC DNA]</scope>
</reference>
<evidence type="ECO:0000256" key="6">
    <source>
        <dbReference type="ARBA" id="ARBA00022490"/>
    </source>
</evidence>
<comment type="subcellular location">
    <subcellularLocation>
        <location evidence="3">Cytoplasm</location>
    </subcellularLocation>
    <subcellularLocation>
        <location evidence="2">Endosome</location>
    </subcellularLocation>
    <subcellularLocation>
        <location evidence="1">Nucleus</location>
    </subcellularLocation>
</comment>
<dbReference type="CDD" id="cd18321">
    <property type="entry name" value="BTB_POZ_EloC"/>
    <property type="match status" value="1"/>
</dbReference>
<dbReference type="GO" id="GO:0005768">
    <property type="term" value="C:endosome"/>
    <property type="evidence" value="ECO:0007669"/>
    <property type="project" value="UniProtKB-SubCell"/>
</dbReference>
<keyword evidence="6" id="KW-0963">Cytoplasm</keyword>
<dbReference type="PANTHER" id="PTHR23030:SF30">
    <property type="entry name" value="TYROSINE-PROTEIN PHOSPHATASE NON-RECEPTOR TYPE 23"/>
    <property type="match status" value="1"/>
</dbReference>
<dbReference type="InterPro" id="IPR025304">
    <property type="entry name" value="ALIX_V_dom"/>
</dbReference>
<dbReference type="PROSITE" id="PS51180">
    <property type="entry name" value="BRO1"/>
    <property type="match status" value="1"/>
</dbReference>
<dbReference type="Pfam" id="PF03097">
    <property type="entry name" value="BRO1"/>
    <property type="match status" value="1"/>
</dbReference>
<evidence type="ECO:0000256" key="1">
    <source>
        <dbReference type="ARBA" id="ARBA00004123"/>
    </source>
</evidence>
<dbReference type="Proteomes" id="UP000398389">
    <property type="component" value="Unassembled WGS sequence"/>
</dbReference>
<evidence type="ECO:0000256" key="3">
    <source>
        <dbReference type="ARBA" id="ARBA00004496"/>
    </source>
</evidence>
<accession>A0A5E8C1B6</accession>
<name>A0A5E8C1B6_9ASCO</name>
<feature type="compositionally biased region" description="Low complexity" evidence="10">
    <location>
        <begin position="885"/>
        <end position="920"/>
    </location>
</feature>
<dbReference type="GeneID" id="43584051"/>
<dbReference type="GO" id="GO:0005634">
    <property type="term" value="C:nucleus"/>
    <property type="evidence" value="ECO:0007669"/>
    <property type="project" value="UniProtKB-SubCell"/>
</dbReference>
<evidence type="ECO:0000256" key="7">
    <source>
        <dbReference type="ARBA" id="ARBA00022753"/>
    </source>
</evidence>
<keyword evidence="8" id="KW-0539">Nucleus</keyword>
<dbReference type="OrthoDB" id="2141925at2759"/>
<dbReference type="Gene3D" id="1.20.120.560">
    <property type="entry name" value="alix/aip1 in complex with the ypdl late domain"/>
    <property type="match status" value="1"/>
</dbReference>
<dbReference type="SMART" id="SM01041">
    <property type="entry name" value="BRO1"/>
    <property type="match status" value="1"/>
</dbReference>
<feature type="compositionally biased region" description="Low complexity" evidence="10">
    <location>
        <begin position="985"/>
        <end position="1076"/>
    </location>
</feature>
<evidence type="ECO:0000256" key="8">
    <source>
        <dbReference type="ARBA" id="ARBA00023242"/>
    </source>
</evidence>
<dbReference type="Pfam" id="PF13949">
    <property type="entry name" value="ALIX_LYPXL_bnd"/>
    <property type="match status" value="1"/>
</dbReference>
<dbReference type="FunFam" id="3.30.710.10:FF:000035">
    <property type="entry name" value="Elongin C transcription elongation factor"/>
    <property type="match status" value="1"/>
</dbReference>
<dbReference type="InterPro" id="IPR001232">
    <property type="entry name" value="SKP1-like"/>
</dbReference>